<evidence type="ECO:0000256" key="6">
    <source>
        <dbReference type="ARBA" id="ARBA00023004"/>
    </source>
</evidence>
<dbReference type="PANTHER" id="PTHR33711">
    <property type="entry name" value="DIOXYGENASE, PUTATIVE (AFU_ORTHOLOGUE AFUA_2G02910)-RELATED"/>
    <property type="match status" value="1"/>
</dbReference>
<dbReference type="InterPro" id="IPR007535">
    <property type="entry name" value="Catechol_dOase_N"/>
</dbReference>
<dbReference type="GO" id="GO:0009712">
    <property type="term" value="P:catechol-containing compound metabolic process"/>
    <property type="evidence" value="ECO:0007669"/>
    <property type="project" value="InterPro"/>
</dbReference>
<proteinExistence type="inferred from homology"/>
<accession>A0A232LY77</accession>
<keyword evidence="3" id="KW-0479">Metal-binding</keyword>
<dbReference type="AlphaFoldDB" id="A0A232LY77"/>
<comment type="caution">
    <text evidence="9">The sequence shown here is derived from an EMBL/GenBank/DDBJ whole genome shotgun (WGS) entry which is preliminary data.</text>
</comment>
<dbReference type="OrthoDB" id="5238185at2759"/>
<dbReference type="GO" id="GO:0018576">
    <property type="term" value="F:catechol 1,2-dioxygenase activity"/>
    <property type="evidence" value="ECO:0007669"/>
    <property type="project" value="InterPro"/>
</dbReference>
<dbReference type="InterPro" id="IPR050770">
    <property type="entry name" value="Intradiol_RC_Dioxygenase"/>
</dbReference>
<dbReference type="PANTHER" id="PTHR33711:SF7">
    <property type="entry name" value="INTRADIOL RING-CLEAVAGE DIOXYGENASES DOMAIN-CONTAINING PROTEIN-RELATED"/>
    <property type="match status" value="1"/>
</dbReference>
<evidence type="ECO:0000256" key="3">
    <source>
        <dbReference type="ARBA" id="ARBA00022723"/>
    </source>
</evidence>
<dbReference type="Pfam" id="PF00775">
    <property type="entry name" value="Dioxygenase_C"/>
    <property type="match status" value="1"/>
</dbReference>
<comment type="similarity">
    <text evidence="2">Belongs to the intradiol ring-cleavage dioxygenase family.</text>
</comment>
<gene>
    <name evidence="9" type="ORF">Egran_03155</name>
</gene>
<keyword evidence="6" id="KW-0408">Iron</keyword>
<evidence type="ECO:0000256" key="1">
    <source>
        <dbReference type="ARBA" id="ARBA00001965"/>
    </source>
</evidence>
<dbReference type="InterPro" id="IPR000627">
    <property type="entry name" value="Intradiol_dOase_C"/>
</dbReference>
<dbReference type="GO" id="GO:0008199">
    <property type="term" value="F:ferric iron binding"/>
    <property type="evidence" value="ECO:0007669"/>
    <property type="project" value="InterPro"/>
</dbReference>
<evidence type="ECO:0000259" key="8">
    <source>
        <dbReference type="Pfam" id="PF04444"/>
    </source>
</evidence>
<evidence type="ECO:0000256" key="2">
    <source>
        <dbReference type="ARBA" id="ARBA00007825"/>
    </source>
</evidence>
<evidence type="ECO:0000313" key="10">
    <source>
        <dbReference type="Proteomes" id="UP000243515"/>
    </source>
</evidence>
<protein>
    <recommendedName>
        <fullName evidence="11">Intradiol ring-cleavage dioxygenases domain-containing protein</fullName>
    </recommendedName>
</protein>
<reference evidence="9 10" key="1">
    <citation type="journal article" date="2015" name="Environ. Microbiol.">
        <title>Metagenome sequence of Elaphomyces granulatus from sporocarp tissue reveals Ascomycota ectomycorrhizal fingerprints of genome expansion and a Proteobacteria-rich microbiome.</title>
        <authorList>
            <person name="Quandt C.A."/>
            <person name="Kohler A."/>
            <person name="Hesse C.N."/>
            <person name="Sharpton T.J."/>
            <person name="Martin F."/>
            <person name="Spatafora J.W."/>
        </authorList>
    </citation>
    <scope>NUCLEOTIDE SEQUENCE [LARGE SCALE GENOMIC DNA]</scope>
    <source>
        <strain evidence="9 10">OSC145934</strain>
    </source>
</reference>
<evidence type="ECO:0000256" key="5">
    <source>
        <dbReference type="ARBA" id="ARBA00023002"/>
    </source>
</evidence>
<organism evidence="9 10">
    <name type="scientific">Elaphomyces granulatus</name>
    <dbReference type="NCBI Taxonomy" id="519963"/>
    <lineage>
        <taxon>Eukaryota</taxon>
        <taxon>Fungi</taxon>
        <taxon>Dikarya</taxon>
        <taxon>Ascomycota</taxon>
        <taxon>Pezizomycotina</taxon>
        <taxon>Eurotiomycetes</taxon>
        <taxon>Eurotiomycetidae</taxon>
        <taxon>Eurotiales</taxon>
        <taxon>Elaphomycetaceae</taxon>
        <taxon>Elaphomyces</taxon>
    </lineage>
</organism>
<evidence type="ECO:0000256" key="4">
    <source>
        <dbReference type="ARBA" id="ARBA00022964"/>
    </source>
</evidence>
<dbReference type="InterPro" id="IPR015889">
    <property type="entry name" value="Intradiol_dOase_core"/>
</dbReference>
<dbReference type="SUPFAM" id="SSF49482">
    <property type="entry name" value="Aromatic compound dioxygenase"/>
    <property type="match status" value="1"/>
</dbReference>
<feature type="domain" description="Intradiol ring-cleavage dioxygenases" evidence="7">
    <location>
        <begin position="146"/>
        <end position="324"/>
    </location>
</feature>
<keyword evidence="10" id="KW-1185">Reference proteome</keyword>
<evidence type="ECO:0008006" key="11">
    <source>
        <dbReference type="Google" id="ProtNLM"/>
    </source>
</evidence>
<dbReference type="Proteomes" id="UP000243515">
    <property type="component" value="Unassembled WGS sequence"/>
</dbReference>
<feature type="domain" description="Catechol dioxygenase N-terminal" evidence="8">
    <location>
        <begin position="33"/>
        <end position="82"/>
    </location>
</feature>
<evidence type="ECO:0000259" key="7">
    <source>
        <dbReference type="Pfam" id="PF00775"/>
    </source>
</evidence>
<name>A0A232LY77_9EURO</name>
<keyword evidence="4" id="KW-0223">Dioxygenase</keyword>
<sequence>MDPSKADKVPVLKDLTADNITENVIRINSQCDDARLKYILERLITHLHDFARETRLSSQEWQAGIGFLTDTGKICSDVRQVFLFSTLCSPIEFALQRQHEVDKPETSLISLQEFVLLSDVLGLSILVDSIDHPKPPDSTEGTVLGPFHADAPEISHGDVISFDPNGEPMLVLCTLKDTSGRPIEGAKIDIWETDTTGHYDVQYSDRGVPDGRCVVHSDGDGIFWFKAIKPVPYPVPCDGPVGRLLEKIHRHPFRPSHVHFMFEKEGYDHLITSLFIRDDPYETSDAVFGVKNTLVVDLAKVDSDQSAKYGINQGSWLMTYDFVLVSDAESSALRDRNSKDALDRLGYKVKIVNGLPVPDLD</sequence>
<dbReference type="Pfam" id="PF04444">
    <property type="entry name" value="Dioxygenase_N"/>
    <property type="match status" value="1"/>
</dbReference>
<dbReference type="Gene3D" id="2.60.130.10">
    <property type="entry name" value="Aromatic compound dioxygenase"/>
    <property type="match status" value="1"/>
</dbReference>
<evidence type="ECO:0000313" key="9">
    <source>
        <dbReference type="EMBL" id="OXV09082.1"/>
    </source>
</evidence>
<dbReference type="EMBL" id="NPHW01003723">
    <property type="protein sequence ID" value="OXV09082.1"/>
    <property type="molecule type" value="Genomic_DNA"/>
</dbReference>
<keyword evidence="5" id="KW-0560">Oxidoreductase</keyword>
<comment type="cofactor">
    <cofactor evidence="1">
        <name>Fe(3+)</name>
        <dbReference type="ChEBI" id="CHEBI:29034"/>
    </cofactor>
</comment>